<evidence type="ECO:0000313" key="4">
    <source>
        <dbReference type="Proteomes" id="UP000011087"/>
    </source>
</evidence>
<dbReference type="EnsemblProtists" id="EKX39943">
    <property type="protein sequence ID" value="EKX39943"/>
    <property type="gene ID" value="GUITHDRAFT_143106"/>
</dbReference>
<feature type="compositionally biased region" description="Polar residues" evidence="1">
    <location>
        <begin position="167"/>
        <end position="184"/>
    </location>
</feature>
<reference evidence="4" key="2">
    <citation type="submission" date="2012-11" db="EMBL/GenBank/DDBJ databases">
        <authorList>
            <person name="Kuo A."/>
            <person name="Curtis B.A."/>
            <person name="Tanifuji G."/>
            <person name="Burki F."/>
            <person name="Gruber A."/>
            <person name="Irimia M."/>
            <person name="Maruyama S."/>
            <person name="Arias M.C."/>
            <person name="Ball S.G."/>
            <person name="Gile G.H."/>
            <person name="Hirakawa Y."/>
            <person name="Hopkins J.F."/>
            <person name="Rensing S.A."/>
            <person name="Schmutz J."/>
            <person name="Symeonidi A."/>
            <person name="Elias M."/>
            <person name="Eveleigh R.J."/>
            <person name="Herman E.K."/>
            <person name="Klute M.J."/>
            <person name="Nakayama T."/>
            <person name="Obornik M."/>
            <person name="Reyes-Prieto A."/>
            <person name="Armbrust E.V."/>
            <person name="Aves S.J."/>
            <person name="Beiko R.G."/>
            <person name="Coutinho P."/>
            <person name="Dacks J.B."/>
            <person name="Durnford D.G."/>
            <person name="Fast N.M."/>
            <person name="Green B.R."/>
            <person name="Grisdale C."/>
            <person name="Hempe F."/>
            <person name="Henrissat B."/>
            <person name="Hoppner M.P."/>
            <person name="Ishida K.-I."/>
            <person name="Kim E."/>
            <person name="Koreny L."/>
            <person name="Kroth P.G."/>
            <person name="Liu Y."/>
            <person name="Malik S.-B."/>
            <person name="Maier U.G."/>
            <person name="McRose D."/>
            <person name="Mock T."/>
            <person name="Neilson J.A."/>
            <person name="Onodera N.T."/>
            <person name="Poole A.M."/>
            <person name="Pritham E.J."/>
            <person name="Richards T.A."/>
            <person name="Rocap G."/>
            <person name="Roy S.W."/>
            <person name="Sarai C."/>
            <person name="Schaack S."/>
            <person name="Shirato S."/>
            <person name="Slamovits C.H."/>
            <person name="Spencer D.F."/>
            <person name="Suzuki S."/>
            <person name="Worden A.Z."/>
            <person name="Zauner S."/>
            <person name="Barry K."/>
            <person name="Bell C."/>
            <person name="Bharti A.K."/>
            <person name="Crow J.A."/>
            <person name="Grimwood J."/>
            <person name="Kramer R."/>
            <person name="Lindquist E."/>
            <person name="Lucas S."/>
            <person name="Salamov A."/>
            <person name="McFadden G.I."/>
            <person name="Lane C.E."/>
            <person name="Keeling P.J."/>
            <person name="Gray M.W."/>
            <person name="Grigoriev I.V."/>
            <person name="Archibald J.M."/>
        </authorList>
    </citation>
    <scope>NUCLEOTIDE SEQUENCE</scope>
    <source>
        <strain evidence="4">CCMP2712</strain>
    </source>
</reference>
<reference evidence="3" key="3">
    <citation type="submission" date="2016-03" db="UniProtKB">
        <authorList>
            <consortium name="EnsemblProtists"/>
        </authorList>
    </citation>
    <scope>IDENTIFICATION</scope>
</reference>
<dbReference type="KEGG" id="gtt:GUITHDRAFT_143106"/>
<protein>
    <submittedName>
        <fullName evidence="2 3">Uncharacterized protein</fullName>
    </submittedName>
</protein>
<accession>L1IUN4</accession>
<gene>
    <name evidence="2" type="ORF">GUITHDRAFT_143106</name>
</gene>
<dbReference type="AlphaFoldDB" id="L1IUN4"/>
<sequence length="344" mass="39115">MSAPSALESLGKTLTEWRQREEERRKAGSQGDGEGWDNDDIAARLEEQQAKLETANKAFEAAVRAKDRHAYFMARVALGQCKDAYVSCELRPGQVVKSPQAQLAESRNEASLSLKLQQLELDIEHMEAQSPLVTLSTATSLDNSATVTPREDDMYSRMDEYDEASADETTNVSKHNETASSRGSSLEHTDLRTHLQRLEELEAALHLERLRILDCISNDKSSPHSAVWHTQRQNSRLVAKNVDRSFEELRAELPKYSIRGGRRGEHVRAEEARRMRRAGGQERLDPLRKGVEEMMERTRNLFGDKDEDETCCPRASGETRRCFHGEWKQSKDMQLSHMKTTMTI</sequence>
<reference evidence="2 4" key="1">
    <citation type="journal article" date="2012" name="Nature">
        <title>Algal genomes reveal evolutionary mosaicism and the fate of nucleomorphs.</title>
        <authorList>
            <consortium name="DOE Joint Genome Institute"/>
            <person name="Curtis B.A."/>
            <person name="Tanifuji G."/>
            <person name="Burki F."/>
            <person name="Gruber A."/>
            <person name="Irimia M."/>
            <person name="Maruyama S."/>
            <person name="Arias M.C."/>
            <person name="Ball S.G."/>
            <person name="Gile G.H."/>
            <person name="Hirakawa Y."/>
            <person name="Hopkins J.F."/>
            <person name="Kuo A."/>
            <person name="Rensing S.A."/>
            <person name="Schmutz J."/>
            <person name="Symeonidi A."/>
            <person name="Elias M."/>
            <person name="Eveleigh R.J."/>
            <person name="Herman E.K."/>
            <person name="Klute M.J."/>
            <person name="Nakayama T."/>
            <person name="Obornik M."/>
            <person name="Reyes-Prieto A."/>
            <person name="Armbrust E.V."/>
            <person name="Aves S.J."/>
            <person name="Beiko R.G."/>
            <person name="Coutinho P."/>
            <person name="Dacks J.B."/>
            <person name="Durnford D.G."/>
            <person name="Fast N.M."/>
            <person name="Green B.R."/>
            <person name="Grisdale C.J."/>
            <person name="Hempel F."/>
            <person name="Henrissat B."/>
            <person name="Hoppner M.P."/>
            <person name="Ishida K."/>
            <person name="Kim E."/>
            <person name="Koreny L."/>
            <person name="Kroth P.G."/>
            <person name="Liu Y."/>
            <person name="Malik S.B."/>
            <person name="Maier U.G."/>
            <person name="McRose D."/>
            <person name="Mock T."/>
            <person name="Neilson J.A."/>
            <person name="Onodera N.T."/>
            <person name="Poole A.M."/>
            <person name="Pritham E.J."/>
            <person name="Richards T.A."/>
            <person name="Rocap G."/>
            <person name="Roy S.W."/>
            <person name="Sarai C."/>
            <person name="Schaack S."/>
            <person name="Shirato S."/>
            <person name="Slamovits C.H."/>
            <person name="Spencer D.F."/>
            <person name="Suzuki S."/>
            <person name="Worden A.Z."/>
            <person name="Zauner S."/>
            <person name="Barry K."/>
            <person name="Bell C."/>
            <person name="Bharti A.K."/>
            <person name="Crow J.A."/>
            <person name="Grimwood J."/>
            <person name="Kramer R."/>
            <person name="Lindquist E."/>
            <person name="Lucas S."/>
            <person name="Salamov A."/>
            <person name="McFadden G.I."/>
            <person name="Lane C.E."/>
            <person name="Keeling P.J."/>
            <person name="Gray M.W."/>
            <person name="Grigoriev I.V."/>
            <person name="Archibald J.M."/>
        </authorList>
    </citation>
    <scope>NUCLEOTIDE SEQUENCE</scope>
    <source>
        <strain evidence="2 4">CCMP2712</strain>
    </source>
</reference>
<dbReference type="GeneID" id="17296706"/>
<dbReference type="PaxDb" id="55529-EKX39943"/>
<evidence type="ECO:0000256" key="1">
    <source>
        <dbReference type="SAM" id="MobiDB-lite"/>
    </source>
</evidence>
<dbReference type="HOGENOM" id="CLU_807642_0_0_1"/>
<evidence type="ECO:0000313" key="2">
    <source>
        <dbReference type="EMBL" id="EKX39943.1"/>
    </source>
</evidence>
<dbReference type="EMBL" id="JH993035">
    <property type="protein sequence ID" value="EKX39943.1"/>
    <property type="molecule type" value="Genomic_DNA"/>
</dbReference>
<feature type="compositionally biased region" description="Basic and acidic residues" evidence="1">
    <location>
        <begin position="15"/>
        <end position="26"/>
    </location>
</feature>
<evidence type="ECO:0000313" key="3">
    <source>
        <dbReference type="EnsemblProtists" id="EKX39943"/>
    </source>
</evidence>
<keyword evidence="4" id="KW-1185">Reference proteome</keyword>
<name>L1IUN4_GUITC</name>
<feature type="region of interest" description="Disordered" evidence="1">
    <location>
        <begin position="1"/>
        <end position="40"/>
    </location>
</feature>
<organism evidence="2">
    <name type="scientific">Guillardia theta (strain CCMP2712)</name>
    <name type="common">Cryptophyte</name>
    <dbReference type="NCBI Taxonomy" id="905079"/>
    <lineage>
        <taxon>Eukaryota</taxon>
        <taxon>Cryptophyceae</taxon>
        <taxon>Pyrenomonadales</taxon>
        <taxon>Geminigeraceae</taxon>
        <taxon>Guillardia</taxon>
    </lineage>
</organism>
<dbReference type="Proteomes" id="UP000011087">
    <property type="component" value="Unassembled WGS sequence"/>
</dbReference>
<feature type="region of interest" description="Disordered" evidence="1">
    <location>
        <begin position="163"/>
        <end position="188"/>
    </location>
</feature>
<proteinExistence type="predicted"/>
<dbReference type="RefSeq" id="XP_005826923.1">
    <property type="nucleotide sequence ID" value="XM_005826866.1"/>
</dbReference>